<feature type="transmembrane region" description="Helical" evidence="7">
    <location>
        <begin position="99"/>
        <end position="124"/>
    </location>
</feature>
<dbReference type="Pfam" id="PF00528">
    <property type="entry name" value="BPD_transp_1"/>
    <property type="match status" value="1"/>
</dbReference>
<feature type="transmembrane region" description="Helical" evidence="7">
    <location>
        <begin position="243"/>
        <end position="268"/>
    </location>
</feature>
<evidence type="ECO:0000256" key="3">
    <source>
        <dbReference type="ARBA" id="ARBA00022475"/>
    </source>
</evidence>
<organism evidence="9 10">
    <name type="scientific">Corynebacterium propinquum</name>
    <dbReference type="NCBI Taxonomy" id="43769"/>
    <lineage>
        <taxon>Bacteria</taxon>
        <taxon>Bacillati</taxon>
        <taxon>Actinomycetota</taxon>
        <taxon>Actinomycetes</taxon>
        <taxon>Mycobacteriales</taxon>
        <taxon>Corynebacteriaceae</taxon>
        <taxon>Corynebacterium</taxon>
    </lineage>
</organism>
<name>A0AAP4BV08_9CORY</name>
<comment type="subcellular location">
    <subcellularLocation>
        <location evidence="1 7">Cell membrane</location>
        <topology evidence="1 7">Multi-pass membrane protein</topology>
    </subcellularLocation>
</comment>
<evidence type="ECO:0000259" key="8">
    <source>
        <dbReference type="PROSITE" id="PS50928"/>
    </source>
</evidence>
<dbReference type="InterPro" id="IPR045621">
    <property type="entry name" value="BPD_transp_1_N"/>
</dbReference>
<dbReference type="AlphaFoldDB" id="A0AAP4BV08"/>
<keyword evidence="4 7" id="KW-0812">Transmembrane</keyword>
<protein>
    <submittedName>
        <fullName evidence="9">ABC transporter permease</fullName>
    </submittedName>
</protein>
<accession>A0AAP4BV08</accession>
<evidence type="ECO:0000313" key="9">
    <source>
        <dbReference type="EMBL" id="MDK4326915.1"/>
    </source>
</evidence>
<dbReference type="InterPro" id="IPR035906">
    <property type="entry name" value="MetI-like_sf"/>
</dbReference>
<feature type="transmembrane region" description="Helical" evidence="7">
    <location>
        <begin position="188"/>
        <end position="207"/>
    </location>
</feature>
<dbReference type="CDD" id="cd06261">
    <property type="entry name" value="TM_PBP2"/>
    <property type="match status" value="1"/>
</dbReference>
<keyword evidence="2 7" id="KW-0813">Transport</keyword>
<feature type="transmembrane region" description="Helical" evidence="7">
    <location>
        <begin position="288"/>
        <end position="314"/>
    </location>
</feature>
<keyword evidence="3" id="KW-1003">Cell membrane</keyword>
<comment type="similarity">
    <text evidence="7">Belongs to the binding-protein-dependent transport system permease family.</text>
</comment>
<dbReference type="Proteomes" id="UP001226160">
    <property type="component" value="Unassembled WGS sequence"/>
</dbReference>
<proteinExistence type="inferred from homology"/>
<dbReference type="InterPro" id="IPR000515">
    <property type="entry name" value="MetI-like"/>
</dbReference>
<dbReference type="EMBL" id="JASNVP010000011">
    <property type="protein sequence ID" value="MDK4326915.1"/>
    <property type="molecule type" value="Genomic_DNA"/>
</dbReference>
<dbReference type="RefSeq" id="WP_018119842.1">
    <property type="nucleotide sequence ID" value="NZ_CABIYR010000004.1"/>
</dbReference>
<evidence type="ECO:0000256" key="2">
    <source>
        <dbReference type="ARBA" id="ARBA00022448"/>
    </source>
</evidence>
<dbReference type="PROSITE" id="PS50928">
    <property type="entry name" value="ABC_TM1"/>
    <property type="match status" value="1"/>
</dbReference>
<dbReference type="GO" id="GO:0071916">
    <property type="term" value="F:dipeptide transmembrane transporter activity"/>
    <property type="evidence" value="ECO:0007669"/>
    <property type="project" value="TreeGrafter"/>
</dbReference>
<keyword evidence="6 7" id="KW-0472">Membrane</keyword>
<reference evidence="9" key="1">
    <citation type="submission" date="2023-05" db="EMBL/GenBank/DDBJ databases">
        <title>Metabolic capabilities are highly conserved among human nasal-associated Corynebacterium species in pangenomic analyses.</title>
        <authorList>
            <person name="Tran T.H."/>
            <person name="Roberts A.Q."/>
            <person name="Escapa I.F."/>
            <person name="Gao W."/>
            <person name="Conlan S."/>
            <person name="Kong H."/>
            <person name="Segre J.A."/>
            <person name="Kelly M.S."/>
            <person name="Lemon K.P."/>
        </authorList>
    </citation>
    <scope>NUCLEOTIDE SEQUENCE</scope>
    <source>
        <strain evidence="9">KPL2654</strain>
    </source>
</reference>
<evidence type="ECO:0000313" key="10">
    <source>
        <dbReference type="Proteomes" id="UP001226160"/>
    </source>
</evidence>
<gene>
    <name evidence="9" type="ORF">QPX54_10435</name>
</gene>
<feature type="domain" description="ABC transmembrane type-1" evidence="8">
    <location>
        <begin position="97"/>
        <end position="311"/>
    </location>
</feature>
<evidence type="ECO:0000256" key="7">
    <source>
        <dbReference type="RuleBase" id="RU363032"/>
    </source>
</evidence>
<dbReference type="GeneID" id="64187520"/>
<dbReference type="PANTHER" id="PTHR43163:SF6">
    <property type="entry name" value="DIPEPTIDE TRANSPORT SYSTEM PERMEASE PROTEIN DPPB-RELATED"/>
    <property type="match status" value="1"/>
</dbReference>
<evidence type="ECO:0000256" key="6">
    <source>
        <dbReference type="ARBA" id="ARBA00023136"/>
    </source>
</evidence>
<dbReference type="SUPFAM" id="SSF161098">
    <property type="entry name" value="MetI-like"/>
    <property type="match status" value="1"/>
</dbReference>
<keyword evidence="5 7" id="KW-1133">Transmembrane helix</keyword>
<evidence type="ECO:0000256" key="5">
    <source>
        <dbReference type="ARBA" id="ARBA00022989"/>
    </source>
</evidence>
<evidence type="ECO:0000256" key="1">
    <source>
        <dbReference type="ARBA" id="ARBA00004651"/>
    </source>
</evidence>
<dbReference type="Pfam" id="PF19300">
    <property type="entry name" value="BPD_transp_1_N"/>
    <property type="match status" value="1"/>
</dbReference>
<dbReference type="Gene3D" id="1.10.3720.10">
    <property type="entry name" value="MetI-like"/>
    <property type="match status" value="1"/>
</dbReference>
<sequence length="321" mass="34691">MSHLIRLIGRRLLALPIMVLGVTFLVFFIMSFSPADPARLALGETASPAALEAYREEHGLNDPLLVRYGQFLVNMMQGDLGLSSGGVPVTERIAHAFPITLQLTFTGLLLAVVVSVILGVLAAIYREKWVDQVIRVLSIAALATPSFWLAILLIQWLGTIPGGWGAFPAVVARWVPFSQDPATWANNIFLPAVALAVPVAGSLTRVVRTSMVEELDKDYVRMAIGAGVPRGTVIGRNVLRNALITPITVLGLRVGYLMGGAAVIEIIFNIQAMGQLILDGVVRNDVYLVQGVTLVVAIAFIIINIIVDILYVLVNPRIRSI</sequence>
<feature type="transmembrane region" description="Helical" evidence="7">
    <location>
        <begin position="12"/>
        <end position="32"/>
    </location>
</feature>
<dbReference type="PANTHER" id="PTHR43163">
    <property type="entry name" value="DIPEPTIDE TRANSPORT SYSTEM PERMEASE PROTEIN DPPB-RELATED"/>
    <property type="match status" value="1"/>
</dbReference>
<dbReference type="GO" id="GO:0005886">
    <property type="term" value="C:plasma membrane"/>
    <property type="evidence" value="ECO:0007669"/>
    <property type="project" value="UniProtKB-SubCell"/>
</dbReference>
<evidence type="ECO:0000256" key="4">
    <source>
        <dbReference type="ARBA" id="ARBA00022692"/>
    </source>
</evidence>
<comment type="caution">
    <text evidence="9">The sequence shown here is derived from an EMBL/GenBank/DDBJ whole genome shotgun (WGS) entry which is preliminary data.</text>
</comment>
<feature type="transmembrane region" description="Helical" evidence="7">
    <location>
        <begin position="136"/>
        <end position="158"/>
    </location>
</feature>